<organism evidence="11">
    <name type="scientific">Mycobacterium sp. (strain JLS)</name>
    <dbReference type="NCBI Taxonomy" id="164757"/>
    <lineage>
        <taxon>Bacteria</taxon>
        <taxon>Bacillati</taxon>
        <taxon>Actinomycetota</taxon>
        <taxon>Actinomycetes</taxon>
        <taxon>Mycobacteriales</taxon>
        <taxon>Mycobacteriaceae</taxon>
        <taxon>Mycobacterium</taxon>
    </lineage>
</organism>
<dbReference type="Pfam" id="PF00501">
    <property type="entry name" value="AMP-binding"/>
    <property type="match status" value="1"/>
</dbReference>
<evidence type="ECO:0000259" key="10">
    <source>
        <dbReference type="Pfam" id="PF13193"/>
    </source>
</evidence>
<dbReference type="SUPFAM" id="SSF56801">
    <property type="entry name" value="Acetyl-CoA synthetase-like"/>
    <property type="match status" value="1"/>
</dbReference>
<dbReference type="Pfam" id="PF13193">
    <property type="entry name" value="AMP-binding_C"/>
    <property type="match status" value="1"/>
</dbReference>
<evidence type="ECO:0000256" key="4">
    <source>
        <dbReference type="ARBA" id="ARBA00036813"/>
    </source>
</evidence>
<sequence>MTRAGADVDMTLGDIITDNAVRFADVPAYRHGGRSITHGRLRDRAVRLISAMAAAGVRRQDRIAVLSRNSIEFGELVAATQLSGIIMATVNFRLSPPETHEVLSRVTPSIVFCADEFAPVVADFAARLPSPPRVVTIGGACQPGMTHYEEFLDSGRGGEPEFIAQPDDIACLLFTSGTTGASKCCILGQRELRRVAFTMNNEMRCGSADRGLINMPMFHVGALAIVGGLHARGGTVVLQQQFEPAEAVRLIAAEQITVLHLAPVMLKALLDDISDPATVASVRTVVYSAAPMTAATLQRALATLPGAGFLNLYGQTEAIVSGLPREMHSLEAPGATERLRSVGFPFPGARVRILGDDGRDVPAGETGEIVVHSDALFRGYWDDHAATLVTLQDGWCHTGDVGRLDEHGLLYLVDRKKDVIITGGENVYSPEVEDVISRADGVAACAVVGAPDERWGEAVCAVVVPHTGATVTLEAVQAFVRRRLAGYKVPRRLVTVDALPVLASGKVDKKLLRAELARG</sequence>
<evidence type="ECO:0000256" key="3">
    <source>
        <dbReference type="ARBA" id="ARBA00026121"/>
    </source>
</evidence>
<dbReference type="Gene3D" id="3.40.50.12780">
    <property type="entry name" value="N-terminal domain of ligase-like"/>
    <property type="match status" value="1"/>
</dbReference>
<dbReference type="EC" id="6.2.1.3" evidence="3"/>
<accession>A0A5Q5CK91</accession>
<dbReference type="InterPro" id="IPR042099">
    <property type="entry name" value="ANL_N_sf"/>
</dbReference>
<name>A0A5Q5CK91_MYCSJ</name>
<dbReference type="PROSITE" id="PS00455">
    <property type="entry name" value="AMP_BINDING"/>
    <property type="match status" value="1"/>
</dbReference>
<feature type="domain" description="AMP-binding enzyme C-terminal" evidence="10">
    <location>
        <begin position="431"/>
        <end position="506"/>
    </location>
</feature>
<dbReference type="AlphaFoldDB" id="A0A5Q5CK91"/>
<dbReference type="InterPro" id="IPR020845">
    <property type="entry name" value="AMP-binding_CS"/>
</dbReference>
<dbReference type="GO" id="GO:0031956">
    <property type="term" value="F:medium-chain fatty acid-CoA ligase activity"/>
    <property type="evidence" value="ECO:0007669"/>
    <property type="project" value="TreeGrafter"/>
</dbReference>
<dbReference type="PANTHER" id="PTHR43201">
    <property type="entry name" value="ACYL-COA SYNTHETASE"/>
    <property type="match status" value="1"/>
</dbReference>
<evidence type="ECO:0000256" key="7">
    <source>
        <dbReference type="ARBA" id="ARBA00080667"/>
    </source>
</evidence>
<dbReference type="EMBL" id="CP000580">
    <property type="protein sequence ID" value="ABN99880.1"/>
    <property type="molecule type" value="Genomic_DNA"/>
</dbReference>
<protein>
    <recommendedName>
        <fullName evidence="5">Long-chain-fatty-acid--CoA ligase FadD13</fullName>
        <ecNumber evidence="3">6.2.1.3</ecNumber>
    </recommendedName>
    <alternativeName>
        <fullName evidence="6">Fatty acyl-CoA ligase</fullName>
    </alternativeName>
    <alternativeName>
        <fullName evidence="8">Fatty acyl-CoA synthetase</fullName>
    </alternativeName>
    <alternativeName>
        <fullName evidence="7">Very-long-chain fatty-acyl-CoA synthetase</fullName>
    </alternativeName>
</protein>
<evidence type="ECO:0000256" key="8">
    <source>
        <dbReference type="ARBA" id="ARBA00083882"/>
    </source>
</evidence>
<evidence type="ECO:0000256" key="6">
    <source>
        <dbReference type="ARBA" id="ARBA00076959"/>
    </source>
</evidence>
<dbReference type="InterPro" id="IPR000873">
    <property type="entry name" value="AMP-dep_synth/lig_dom"/>
</dbReference>
<dbReference type="Gene3D" id="3.30.300.30">
    <property type="match status" value="1"/>
</dbReference>
<evidence type="ECO:0000259" key="9">
    <source>
        <dbReference type="Pfam" id="PF00501"/>
    </source>
</evidence>
<dbReference type="GO" id="GO:0004467">
    <property type="term" value="F:long-chain fatty acid-CoA ligase activity"/>
    <property type="evidence" value="ECO:0007669"/>
    <property type="project" value="UniProtKB-EC"/>
</dbReference>
<dbReference type="FunFam" id="3.30.300.30:FF:000008">
    <property type="entry name" value="2,3-dihydroxybenzoate-AMP ligase"/>
    <property type="match status" value="1"/>
</dbReference>
<dbReference type="PANTHER" id="PTHR43201:SF5">
    <property type="entry name" value="MEDIUM-CHAIN ACYL-COA LIGASE ACSF2, MITOCHONDRIAL"/>
    <property type="match status" value="1"/>
</dbReference>
<comment type="similarity">
    <text evidence="1">Belongs to the ATP-dependent AMP-binding enzyme family.</text>
</comment>
<proteinExistence type="inferred from homology"/>
<dbReference type="InterPro" id="IPR045851">
    <property type="entry name" value="AMP-bd_C_sf"/>
</dbReference>
<comment type="catalytic activity">
    <reaction evidence="4">
        <text>a long-chain fatty acid + ATP + CoA = a long-chain fatty acyl-CoA + AMP + diphosphate</text>
        <dbReference type="Rhea" id="RHEA:15421"/>
        <dbReference type="ChEBI" id="CHEBI:30616"/>
        <dbReference type="ChEBI" id="CHEBI:33019"/>
        <dbReference type="ChEBI" id="CHEBI:57287"/>
        <dbReference type="ChEBI" id="CHEBI:57560"/>
        <dbReference type="ChEBI" id="CHEBI:83139"/>
        <dbReference type="ChEBI" id="CHEBI:456215"/>
        <dbReference type="EC" id="6.2.1.3"/>
    </reaction>
</comment>
<dbReference type="InterPro" id="IPR025110">
    <property type="entry name" value="AMP-bd_C"/>
</dbReference>
<gene>
    <name evidence="11" type="ordered locus">Mjls_4107</name>
</gene>
<feature type="domain" description="AMP-dependent synthetase/ligase" evidence="9">
    <location>
        <begin position="18"/>
        <end position="381"/>
    </location>
</feature>
<keyword evidence="2 11" id="KW-0436">Ligase</keyword>
<evidence type="ECO:0000256" key="5">
    <source>
        <dbReference type="ARBA" id="ARBA00069710"/>
    </source>
</evidence>
<dbReference type="KEGG" id="mjl:Mjls_4107"/>
<evidence type="ECO:0000256" key="2">
    <source>
        <dbReference type="ARBA" id="ARBA00022598"/>
    </source>
</evidence>
<evidence type="ECO:0000256" key="1">
    <source>
        <dbReference type="ARBA" id="ARBA00006432"/>
    </source>
</evidence>
<reference evidence="11" key="1">
    <citation type="submission" date="2007-02" db="EMBL/GenBank/DDBJ databases">
        <title>Complete sequence of Mycobacterium sp. JLS.</title>
        <authorList>
            <consortium name="US DOE Joint Genome Institute"/>
            <person name="Copeland A."/>
            <person name="Lucas S."/>
            <person name="Lapidus A."/>
            <person name="Barry K."/>
            <person name="Detter J.C."/>
            <person name="Glavina del Rio T."/>
            <person name="Hammon N."/>
            <person name="Israni S."/>
            <person name="Dalin E."/>
            <person name="Tice H."/>
            <person name="Pitluck S."/>
            <person name="Chain P."/>
            <person name="Malfatti S."/>
            <person name="Shin M."/>
            <person name="Vergez L."/>
            <person name="Schmutz J."/>
            <person name="Larimer F."/>
            <person name="Land M."/>
            <person name="Hauser L."/>
            <person name="Kyrpides N."/>
            <person name="Mikhailova N."/>
            <person name="Miller C.D."/>
            <person name="Anderson A.J."/>
            <person name="Sims R.C."/>
            <person name="Richardson P."/>
        </authorList>
    </citation>
    <scope>NUCLEOTIDE SEQUENCE [LARGE SCALE GENOMIC DNA]</scope>
    <source>
        <strain evidence="11">JLS</strain>
    </source>
</reference>
<evidence type="ECO:0000313" key="11">
    <source>
        <dbReference type="EMBL" id="ABN99880.1"/>
    </source>
</evidence>